<evidence type="ECO:0000313" key="1">
    <source>
        <dbReference type="EMBL" id="MBO8194928.1"/>
    </source>
</evidence>
<sequence>MTARTDRVHAAAAIVRLAVRQIESELTDDINAQELAHILRELYWEAEPRQGVFGALRQLLTTAAYVAEPLDPDDDGEMSCALHEAAMYIGDRTGSCLEAATGSLDCEGGRSS</sequence>
<accession>A0ABS3XHP1</accession>
<dbReference type="EMBL" id="JADKMA010000155">
    <property type="protein sequence ID" value="MBO8194928.1"/>
    <property type="molecule type" value="Genomic_DNA"/>
</dbReference>
<protein>
    <submittedName>
        <fullName evidence="1">Uncharacterized protein</fullName>
    </submittedName>
</protein>
<dbReference type="Proteomes" id="UP001519064">
    <property type="component" value="Unassembled WGS sequence"/>
</dbReference>
<organism evidence="1 2">
    <name type="scientific">Streptomyces oryzae</name>
    <dbReference type="NCBI Taxonomy" id="1434886"/>
    <lineage>
        <taxon>Bacteria</taxon>
        <taxon>Bacillati</taxon>
        <taxon>Actinomycetota</taxon>
        <taxon>Actinomycetes</taxon>
        <taxon>Kitasatosporales</taxon>
        <taxon>Streptomycetaceae</taxon>
        <taxon>Streptomyces</taxon>
    </lineage>
</organism>
<name>A0ABS3XHP1_9ACTN</name>
<proteinExistence type="predicted"/>
<reference evidence="1 2" key="1">
    <citation type="submission" date="2020-11" db="EMBL/GenBank/DDBJ databases">
        <title>Streptomyces spirodelae sp. nov., isolated from duckweed.</title>
        <authorList>
            <person name="Saimee Y."/>
            <person name="Duangmal K."/>
        </authorList>
    </citation>
    <scope>NUCLEOTIDE SEQUENCE [LARGE SCALE GENOMIC DNA]</scope>
    <source>
        <strain evidence="1 2">S16-07</strain>
    </source>
</reference>
<gene>
    <name evidence="1" type="ORF">ITI46_25200</name>
</gene>
<keyword evidence="2" id="KW-1185">Reference proteome</keyword>
<comment type="caution">
    <text evidence="1">The sequence shown here is derived from an EMBL/GenBank/DDBJ whole genome shotgun (WGS) entry which is preliminary data.</text>
</comment>
<dbReference type="RefSeq" id="WP_209242063.1">
    <property type="nucleotide sequence ID" value="NZ_JADKMA010000155.1"/>
</dbReference>
<evidence type="ECO:0000313" key="2">
    <source>
        <dbReference type="Proteomes" id="UP001519064"/>
    </source>
</evidence>